<dbReference type="Proteomes" id="UP001234178">
    <property type="component" value="Unassembled WGS sequence"/>
</dbReference>
<proteinExistence type="predicted"/>
<evidence type="ECO:0000259" key="1">
    <source>
        <dbReference type="Pfam" id="PF18804"/>
    </source>
</evidence>
<organism evidence="2 3">
    <name type="scientific">Daphnia magna</name>
    <dbReference type="NCBI Taxonomy" id="35525"/>
    <lineage>
        <taxon>Eukaryota</taxon>
        <taxon>Metazoa</taxon>
        <taxon>Ecdysozoa</taxon>
        <taxon>Arthropoda</taxon>
        <taxon>Crustacea</taxon>
        <taxon>Branchiopoda</taxon>
        <taxon>Diplostraca</taxon>
        <taxon>Cladocera</taxon>
        <taxon>Anomopoda</taxon>
        <taxon>Daphniidae</taxon>
        <taxon>Daphnia</taxon>
    </lineage>
</organism>
<dbReference type="InterPro" id="IPR040521">
    <property type="entry name" value="KDZ"/>
</dbReference>
<dbReference type="EMBL" id="JAOYFB010000038">
    <property type="protein sequence ID" value="KAK4028202.1"/>
    <property type="molecule type" value="Genomic_DNA"/>
</dbReference>
<dbReference type="InterPro" id="IPR040564">
    <property type="entry name" value="CxC3-like"/>
</dbReference>
<comment type="caution">
    <text evidence="2">The sequence shown here is derived from an EMBL/GenBank/DDBJ whole genome shotgun (WGS) entry which is preliminary data.</text>
</comment>
<protein>
    <recommendedName>
        <fullName evidence="1">CxC3 like cysteine cluster domain-containing protein</fullName>
    </recommendedName>
</protein>
<dbReference type="PANTHER" id="PTHR33104:SF2">
    <property type="entry name" value="CXC3 LIKE CYSTEINE CLUSTER DOMAIN-CONTAINING PROTEIN"/>
    <property type="match status" value="1"/>
</dbReference>
<reference evidence="2 3" key="1">
    <citation type="journal article" date="2023" name="Nucleic Acids Res.">
        <title>The hologenome of Daphnia magna reveals possible DNA methylation and microbiome-mediated evolution of the host genome.</title>
        <authorList>
            <person name="Chaturvedi A."/>
            <person name="Li X."/>
            <person name="Dhandapani V."/>
            <person name="Marshall H."/>
            <person name="Kissane S."/>
            <person name="Cuenca-Cambronero M."/>
            <person name="Asole G."/>
            <person name="Calvet F."/>
            <person name="Ruiz-Romero M."/>
            <person name="Marangio P."/>
            <person name="Guigo R."/>
            <person name="Rago D."/>
            <person name="Mirbahai L."/>
            <person name="Eastwood N."/>
            <person name="Colbourne J.K."/>
            <person name="Zhou J."/>
            <person name="Mallon E."/>
            <person name="Orsini L."/>
        </authorList>
    </citation>
    <scope>NUCLEOTIDE SEQUENCE [LARGE SCALE GENOMIC DNA]</scope>
    <source>
        <strain evidence="2">LRV0_1</strain>
    </source>
</reference>
<name>A0ABR0ASW4_9CRUS</name>
<sequence length="309" mass="35493">MKSLLPSEFFDSNWRSELKEIAVPCFVPSLCINCGSSEMTLKRGPNHIAVVNQHGRFDLQSASFYCGGCNSSFEAGLDDYIYSGIQSHSRYKDEVIRSDKDVRNHKEKIEEKVARSKSKEMCGGSVFKAARSDSSKFAKSDETGMVMAPCRHDVGEAFPEYQSMAQMKVFLPRMHAKAHNWPCQVLYSPHWVFKMGATMGEEHEQVFSKMARYGNSTKHMSATMTTYDKYKIVDTWMLWWRYQEEIIQAKLEILNYLNSLKASRLSLEEQSLLDLEAAENTQFADNKRMRDFYRGKGLIANTERERLSA</sequence>
<evidence type="ECO:0000313" key="3">
    <source>
        <dbReference type="Proteomes" id="UP001234178"/>
    </source>
</evidence>
<evidence type="ECO:0000313" key="2">
    <source>
        <dbReference type="EMBL" id="KAK4028202.1"/>
    </source>
</evidence>
<dbReference type="Pfam" id="PF18804">
    <property type="entry name" value="CxC3"/>
    <property type="match status" value="1"/>
</dbReference>
<feature type="domain" description="CxC3 like cysteine cluster" evidence="1">
    <location>
        <begin position="20"/>
        <end position="89"/>
    </location>
</feature>
<keyword evidence="3" id="KW-1185">Reference proteome</keyword>
<accession>A0ABR0ASW4</accession>
<dbReference type="Pfam" id="PF18758">
    <property type="entry name" value="KDZ"/>
    <property type="match status" value="1"/>
</dbReference>
<gene>
    <name evidence="2" type="ORF">OUZ56_017466</name>
</gene>
<dbReference type="PANTHER" id="PTHR33104">
    <property type="entry name" value="SI:DKEY-29D5.2"/>
    <property type="match status" value="1"/>
</dbReference>